<comment type="similarity">
    <text evidence="8">Belongs to the two pore domain potassium channel (TC 1.A.1.8) family.</text>
</comment>
<dbReference type="EMBL" id="LSMT01000049">
    <property type="protein sequence ID" value="PFX30478.1"/>
    <property type="molecule type" value="Genomic_DNA"/>
</dbReference>
<feature type="transmembrane region" description="Helical" evidence="10">
    <location>
        <begin position="227"/>
        <end position="252"/>
    </location>
</feature>
<keyword evidence="6 10" id="KW-0472">Membrane</keyword>
<dbReference type="GO" id="GO:0030322">
    <property type="term" value="P:stabilization of membrane potential"/>
    <property type="evidence" value="ECO:0007669"/>
    <property type="project" value="TreeGrafter"/>
</dbReference>
<dbReference type="AlphaFoldDB" id="A0A2B4SPH0"/>
<feature type="transmembrane region" description="Helical" evidence="10">
    <location>
        <begin position="204"/>
        <end position="221"/>
    </location>
</feature>
<accession>A0A2B4SPH0</accession>
<feature type="transmembrane region" description="Helical" evidence="10">
    <location>
        <begin position="94"/>
        <end position="112"/>
    </location>
</feature>
<keyword evidence="7 8" id="KW-0407">Ion channel</keyword>
<dbReference type="InterPro" id="IPR003280">
    <property type="entry name" value="2pore_dom_K_chnl"/>
</dbReference>
<comment type="caution">
    <text evidence="12">The sequence shown here is derived from an EMBL/GenBank/DDBJ whole genome shotgun (WGS) entry which is preliminary data.</text>
</comment>
<dbReference type="GO" id="GO:0015271">
    <property type="term" value="F:outward rectifier potassium channel activity"/>
    <property type="evidence" value="ECO:0007669"/>
    <property type="project" value="TreeGrafter"/>
</dbReference>
<dbReference type="OrthoDB" id="297496at2759"/>
<keyword evidence="5 8" id="KW-0406">Ion transport</keyword>
<evidence type="ECO:0000256" key="5">
    <source>
        <dbReference type="ARBA" id="ARBA00023065"/>
    </source>
</evidence>
<feature type="compositionally biased region" description="Basic and acidic residues" evidence="9">
    <location>
        <begin position="284"/>
        <end position="298"/>
    </location>
</feature>
<keyword evidence="13" id="KW-1185">Reference proteome</keyword>
<evidence type="ECO:0000256" key="9">
    <source>
        <dbReference type="SAM" id="MobiDB-lite"/>
    </source>
</evidence>
<feature type="domain" description="Potassium channel" evidence="11">
    <location>
        <begin position="181"/>
        <end position="248"/>
    </location>
</feature>
<feature type="compositionally biased region" description="Basic and acidic residues" evidence="9">
    <location>
        <begin position="264"/>
        <end position="276"/>
    </location>
</feature>
<evidence type="ECO:0000256" key="6">
    <source>
        <dbReference type="ARBA" id="ARBA00023136"/>
    </source>
</evidence>
<evidence type="ECO:0000313" key="13">
    <source>
        <dbReference type="Proteomes" id="UP000225706"/>
    </source>
</evidence>
<dbReference type="Gene3D" id="1.10.287.70">
    <property type="match status" value="1"/>
</dbReference>
<keyword evidence="3 8" id="KW-0812">Transmembrane</keyword>
<dbReference type="GO" id="GO:0005886">
    <property type="term" value="C:plasma membrane"/>
    <property type="evidence" value="ECO:0007669"/>
    <property type="project" value="TreeGrafter"/>
</dbReference>
<evidence type="ECO:0000256" key="8">
    <source>
        <dbReference type="RuleBase" id="RU003857"/>
    </source>
</evidence>
<dbReference type="PANTHER" id="PTHR11003:SF345">
    <property type="entry name" value="TWIK FAMILY OF POTASSIUM CHANNELS PROTEIN 18"/>
    <property type="match status" value="1"/>
</dbReference>
<evidence type="ECO:0000256" key="4">
    <source>
        <dbReference type="ARBA" id="ARBA00022989"/>
    </source>
</evidence>
<name>A0A2B4SPH0_STYPI</name>
<dbReference type="GO" id="GO:0022841">
    <property type="term" value="F:potassium ion leak channel activity"/>
    <property type="evidence" value="ECO:0007669"/>
    <property type="project" value="TreeGrafter"/>
</dbReference>
<reference evidence="13" key="1">
    <citation type="journal article" date="2017" name="bioRxiv">
        <title>Comparative analysis of the genomes of Stylophora pistillata and Acropora digitifera provides evidence for extensive differences between species of corals.</title>
        <authorList>
            <person name="Voolstra C.R."/>
            <person name="Li Y."/>
            <person name="Liew Y.J."/>
            <person name="Baumgarten S."/>
            <person name="Zoccola D."/>
            <person name="Flot J.-F."/>
            <person name="Tambutte S."/>
            <person name="Allemand D."/>
            <person name="Aranda M."/>
        </authorList>
    </citation>
    <scope>NUCLEOTIDE SEQUENCE [LARGE SCALE GENOMIC DNA]</scope>
</reference>
<evidence type="ECO:0000256" key="2">
    <source>
        <dbReference type="ARBA" id="ARBA00022448"/>
    </source>
</evidence>
<feature type="transmembrane region" description="Helical" evidence="10">
    <location>
        <begin position="173"/>
        <end position="192"/>
    </location>
</feature>
<feature type="domain" description="Potassium channel" evidence="11">
    <location>
        <begin position="87"/>
        <end position="143"/>
    </location>
</feature>
<gene>
    <name evidence="12" type="primary">sup-9</name>
    <name evidence="12" type="ORF">AWC38_SpisGene4722</name>
</gene>
<evidence type="ECO:0000256" key="3">
    <source>
        <dbReference type="ARBA" id="ARBA00022692"/>
    </source>
</evidence>
<organism evidence="12 13">
    <name type="scientific">Stylophora pistillata</name>
    <name type="common">Smooth cauliflower coral</name>
    <dbReference type="NCBI Taxonomy" id="50429"/>
    <lineage>
        <taxon>Eukaryota</taxon>
        <taxon>Metazoa</taxon>
        <taxon>Cnidaria</taxon>
        <taxon>Anthozoa</taxon>
        <taxon>Hexacorallia</taxon>
        <taxon>Scleractinia</taxon>
        <taxon>Astrocoeniina</taxon>
        <taxon>Pocilloporidae</taxon>
        <taxon>Stylophora</taxon>
    </lineage>
</organism>
<dbReference type="Pfam" id="PF07885">
    <property type="entry name" value="Ion_trans_2"/>
    <property type="match status" value="2"/>
</dbReference>
<evidence type="ECO:0000259" key="11">
    <source>
        <dbReference type="Pfam" id="PF07885"/>
    </source>
</evidence>
<dbReference type="InterPro" id="IPR013099">
    <property type="entry name" value="K_chnl_dom"/>
</dbReference>
<proteinExistence type="inferred from homology"/>
<dbReference type="PRINTS" id="PR01333">
    <property type="entry name" value="2POREKCHANEL"/>
</dbReference>
<comment type="subcellular location">
    <subcellularLocation>
        <location evidence="1">Membrane</location>
        <topology evidence="1">Multi-pass membrane protein</topology>
    </subcellularLocation>
</comment>
<evidence type="ECO:0000313" key="12">
    <source>
        <dbReference type="EMBL" id="PFX30478.1"/>
    </source>
</evidence>
<feature type="region of interest" description="Disordered" evidence="9">
    <location>
        <begin position="262"/>
        <end position="298"/>
    </location>
</feature>
<dbReference type="SUPFAM" id="SSF81324">
    <property type="entry name" value="Voltage-gated potassium channels"/>
    <property type="match status" value="2"/>
</dbReference>
<evidence type="ECO:0000256" key="1">
    <source>
        <dbReference type="ARBA" id="ARBA00004141"/>
    </source>
</evidence>
<dbReference type="PANTHER" id="PTHR11003">
    <property type="entry name" value="POTASSIUM CHANNEL, SUBFAMILY K"/>
    <property type="match status" value="1"/>
</dbReference>
<feature type="transmembrane region" description="Helical" evidence="10">
    <location>
        <begin position="7"/>
        <end position="30"/>
    </location>
</feature>
<sequence>MAALGKGAIFLILFFLWCAYVVLGIFVFAATEGNAAHNFQERRERQNMTGLKAETMQKHNMTDAEFETLTKKIREAANSDEDYPDERRWNYVDSFWFVVVLLTTIGYGDLFPVTLIGKVVCGVYAAFGIPITILLLRFIGQQMLRGERALITTIERSCLKRNGPPGHLNEKCFVFGCLYLLVLVFVGAGASMIIEEGWSYEESIYFYVITFTTVGFGDVYPQKGRYVTIPLIFLGLTAISNILHAAAAWALIRRVTAGSLETEETGKLTESTEKGTEGSFETEETAKLAESTEKGTEV</sequence>
<evidence type="ECO:0000256" key="7">
    <source>
        <dbReference type="ARBA" id="ARBA00023303"/>
    </source>
</evidence>
<evidence type="ECO:0000256" key="10">
    <source>
        <dbReference type="SAM" id="Phobius"/>
    </source>
</evidence>
<keyword evidence="4 10" id="KW-1133">Transmembrane helix</keyword>
<keyword evidence="2 8" id="KW-0813">Transport</keyword>
<protein>
    <submittedName>
        <fullName evidence="12">Two pore potassium channel protein sup-9</fullName>
    </submittedName>
</protein>
<feature type="transmembrane region" description="Helical" evidence="10">
    <location>
        <begin position="119"/>
        <end position="140"/>
    </location>
</feature>
<dbReference type="Proteomes" id="UP000225706">
    <property type="component" value="Unassembled WGS sequence"/>
</dbReference>